<evidence type="ECO:0000256" key="13">
    <source>
        <dbReference type="RuleBase" id="RU003848"/>
    </source>
</evidence>
<keyword evidence="9 12" id="KW-0066">ATP synthesis</keyword>
<reference evidence="15" key="1">
    <citation type="submission" date="2019-06" db="EMBL/GenBank/DDBJ databases">
        <title>Mycoplasma neophronis type strain whole genome sequence.</title>
        <authorList>
            <person name="Spergser J."/>
        </authorList>
    </citation>
    <scope>NUCLEOTIDE SEQUENCE [LARGE SCALE GENOMIC DNA]</scope>
    <source>
        <strain evidence="15">DSM 24097</strain>
    </source>
</reference>
<dbReference type="PANTHER" id="PTHR33445:SF2">
    <property type="entry name" value="ATP SYNTHASE SUBUNIT B', CHLOROPLASTIC"/>
    <property type="match status" value="1"/>
</dbReference>
<proteinExistence type="inferred from homology"/>
<keyword evidence="16" id="KW-1185">Reference proteome</keyword>
<dbReference type="CDD" id="cd06503">
    <property type="entry name" value="ATP-synt_Fo_b"/>
    <property type="match status" value="1"/>
</dbReference>
<accession>A0ABY2Z519</accession>
<sequence>MIANLEAVVNASSTPDAGKVIEQELNKAFSGLTFNWPYFVVSLITLAFLTIIITFLVYKPIKKMIKNRQEFIQSNIDASIQAKEDALKVREENDKKIIDATTQAATIINNARAESERIVNSGQSMAKKKAEMMLEQAQILINKKQAEFQKTQKKIIMENAVELAKKIIGREIKNEDNIKMIDEAMKAKE</sequence>
<dbReference type="Proteomes" id="UP000316851">
    <property type="component" value="Unassembled WGS sequence"/>
</dbReference>
<evidence type="ECO:0000256" key="3">
    <source>
        <dbReference type="ARBA" id="ARBA00022547"/>
    </source>
</evidence>
<organism evidence="15 16">
    <name type="scientific">Metamycoplasma neophronis</name>
    <dbReference type="NCBI Taxonomy" id="872983"/>
    <lineage>
        <taxon>Bacteria</taxon>
        <taxon>Bacillati</taxon>
        <taxon>Mycoplasmatota</taxon>
        <taxon>Mycoplasmoidales</taxon>
        <taxon>Metamycoplasmataceae</taxon>
        <taxon>Metamycoplasma</taxon>
    </lineage>
</organism>
<evidence type="ECO:0000256" key="11">
    <source>
        <dbReference type="ARBA" id="ARBA00037847"/>
    </source>
</evidence>
<protein>
    <recommendedName>
        <fullName evidence="12">ATP synthase subunit b</fullName>
    </recommendedName>
    <alternativeName>
        <fullName evidence="12">ATP synthase F(0) sector subunit b</fullName>
    </alternativeName>
    <alternativeName>
        <fullName evidence="12">ATPase subunit I</fullName>
    </alternativeName>
    <alternativeName>
        <fullName evidence="12">F-type ATPase subunit b</fullName>
        <shortName evidence="12">F-ATPase subunit b</shortName>
    </alternativeName>
</protein>
<evidence type="ECO:0000256" key="9">
    <source>
        <dbReference type="ARBA" id="ARBA00023310"/>
    </source>
</evidence>
<evidence type="ECO:0000256" key="5">
    <source>
        <dbReference type="ARBA" id="ARBA00022781"/>
    </source>
</evidence>
<comment type="function">
    <text evidence="12">Component of the F(0) channel, it forms part of the peripheral stalk, linking F(1) to F(0).</text>
</comment>
<evidence type="ECO:0000256" key="6">
    <source>
        <dbReference type="ARBA" id="ARBA00022989"/>
    </source>
</evidence>
<keyword evidence="5 12" id="KW-0375">Hydrogen ion transport</keyword>
<dbReference type="HAMAP" id="MF_01398">
    <property type="entry name" value="ATP_synth_b_bprime"/>
    <property type="match status" value="1"/>
</dbReference>
<evidence type="ECO:0000256" key="12">
    <source>
        <dbReference type="HAMAP-Rule" id="MF_01398"/>
    </source>
</evidence>
<keyword evidence="7 12" id="KW-0406">Ion transport</keyword>
<keyword evidence="12" id="KW-1003">Cell membrane</keyword>
<evidence type="ECO:0000256" key="1">
    <source>
        <dbReference type="ARBA" id="ARBA00005513"/>
    </source>
</evidence>
<evidence type="ECO:0000256" key="2">
    <source>
        <dbReference type="ARBA" id="ARBA00022448"/>
    </source>
</evidence>
<keyword evidence="8 12" id="KW-0472">Membrane</keyword>
<evidence type="ECO:0000256" key="14">
    <source>
        <dbReference type="SAM" id="Coils"/>
    </source>
</evidence>
<comment type="similarity">
    <text evidence="1 12 13">Belongs to the ATPase B chain family.</text>
</comment>
<evidence type="ECO:0000256" key="4">
    <source>
        <dbReference type="ARBA" id="ARBA00022692"/>
    </source>
</evidence>
<comment type="function">
    <text evidence="10 12">F(1)F(0) ATP synthase produces ATP from ADP in the presence of a proton or sodium gradient. F-type ATPases consist of two structural domains, F(1) containing the extramembraneous catalytic core and F(0) containing the membrane proton channel, linked together by a central stalk and a peripheral stalk. During catalysis, ATP synthesis in the catalytic domain of F(1) is coupled via a rotary mechanism of the central stalk subunits to proton translocation.</text>
</comment>
<evidence type="ECO:0000313" key="16">
    <source>
        <dbReference type="Proteomes" id="UP000316851"/>
    </source>
</evidence>
<dbReference type="PANTHER" id="PTHR33445">
    <property type="entry name" value="ATP SYNTHASE SUBUNIT B', CHLOROPLASTIC"/>
    <property type="match status" value="1"/>
</dbReference>
<comment type="caution">
    <text evidence="15">The sequence shown here is derived from an EMBL/GenBank/DDBJ whole genome shotgun (WGS) entry which is preliminary data.</text>
</comment>
<gene>
    <name evidence="12" type="primary">atpF</name>
    <name evidence="15" type="ORF">FJR74_00935</name>
</gene>
<keyword evidence="4 12" id="KW-0812">Transmembrane</keyword>
<feature type="coiled-coil region" evidence="14">
    <location>
        <begin position="127"/>
        <end position="154"/>
    </location>
</feature>
<name>A0ABY2Z519_9BACT</name>
<dbReference type="RefSeq" id="WP_140914673.1">
    <property type="nucleotide sequence ID" value="NZ_VHHP01000002.1"/>
</dbReference>
<dbReference type="InterPro" id="IPR002146">
    <property type="entry name" value="ATP_synth_b/b'su_bac/chlpt"/>
</dbReference>
<evidence type="ECO:0000256" key="7">
    <source>
        <dbReference type="ARBA" id="ARBA00023065"/>
    </source>
</evidence>
<dbReference type="EMBL" id="VHHP01000002">
    <property type="protein sequence ID" value="TPR54328.1"/>
    <property type="molecule type" value="Genomic_DNA"/>
</dbReference>
<dbReference type="Pfam" id="PF00430">
    <property type="entry name" value="ATP-synt_B"/>
    <property type="match status" value="1"/>
</dbReference>
<evidence type="ECO:0000313" key="15">
    <source>
        <dbReference type="EMBL" id="TPR54328.1"/>
    </source>
</evidence>
<keyword evidence="14" id="KW-0175">Coiled coil</keyword>
<feature type="transmembrane region" description="Helical" evidence="12">
    <location>
        <begin position="36"/>
        <end position="58"/>
    </location>
</feature>
<comment type="subcellular location">
    <subcellularLocation>
        <location evidence="12">Cell membrane</location>
        <topology evidence="12">Single-pass membrane protein</topology>
    </subcellularLocation>
    <subcellularLocation>
        <location evidence="11">Endomembrane system</location>
        <topology evidence="11">Single-pass membrane protein</topology>
    </subcellularLocation>
</comment>
<keyword evidence="6 12" id="KW-1133">Transmembrane helix</keyword>
<dbReference type="InterPro" id="IPR050059">
    <property type="entry name" value="ATP_synthase_B_chain"/>
</dbReference>
<evidence type="ECO:0000256" key="10">
    <source>
        <dbReference type="ARBA" id="ARBA00025198"/>
    </source>
</evidence>
<keyword evidence="3 12" id="KW-0138">CF(0)</keyword>
<keyword evidence="2 12" id="KW-0813">Transport</keyword>
<evidence type="ECO:0000256" key="8">
    <source>
        <dbReference type="ARBA" id="ARBA00023136"/>
    </source>
</evidence>
<comment type="subunit">
    <text evidence="12">F-type ATPases have 2 components, F(1) - the catalytic core - and F(0) - the membrane proton channel. F(1) has five subunits: alpha(3), beta(3), gamma(1), delta(1), epsilon(1). F(0) has three main subunits: a(1), b(2) and c(10-14). The alpha and beta chains form an alternating ring which encloses part of the gamma chain. F(1) is attached to F(0) by a central stalk formed by the gamma and epsilon chains, while a peripheral stalk is formed by the delta and b chains.</text>
</comment>